<reference evidence="2 3" key="1">
    <citation type="submission" date="2014-07" db="EMBL/GenBank/DDBJ databases">
        <title>Genome Sequence of Rhodococcus opacus Strain R7, a Biodegrader of Mono- and Polycyclic Aromatic Hydrocarbons.</title>
        <authorList>
            <person name="Di Gennaro P."/>
            <person name="Zampolli J."/>
            <person name="Presti I."/>
            <person name="Cappelletti M."/>
            <person name="D'Ursi P."/>
            <person name="Orro A."/>
            <person name="Mezzelani A."/>
            <person name="Milanesi L."/>
        </authorList>
    </citation>
    <scope>NUCLEOTIDE SEQUENCE [LARGE SCALE GENOMIC DNA]</scope>
    <source>
        <strain evidence="2 3">R7</strain>
    </source>
</reference>
<dbReference type="Pfam" id="PF00378">
    <property type="entry name" value="ECH_1"/>
    <property type="match status" value="1"/>
</dbReference>
<dbReference type="Gene3D" id="1.10.12.10">
    <property type="entry name" value="Lyase 2-enoyl-coa Hydratase, Chain A, domain 2"/>
    <property type="match status" value="1"/>
</dbReference>
<dbReference type="eggNOG" id="COG1024">
    <property type="taxonomic scope" value="Bacteria"/>
</dbReference>
<comment type="similarity">
    <text evidence="1">Belongs to the enoyl-CoA hydratase/isomerase family.</text>
</comment>
<dbReference type="AlphaFoldDB" id="A0A076EIL2"/>
<accession>A0A076EIL2</accession>
<proteinExistence type="inferred from homology"/>
<name>A0A076EIL2_RHOOP</name>
<dbReference type="EMBL" id="CP008947">
    <property type="protein sequence ID" value="AII04928.1"/>
    <property type="molecule type" value="Genomic_DNA"/>
</dbReference>
<dbReference type="InterPro" id="IPR001753">
    <property type="entry name" value="Enoyl-CoA_hydra/iso"/>
</dbReference>
<dbReference type="RefSeq" id="WP_037244661.1">
    <property type="nucleotide sequence ID" value="NZ_CP008947.1"/>
</dbReference>
<dbReference type="GO" id="GO:0003824">
    <property type="term" value="F:catalytic activity"/>
    <property type="evidence" value="ECO:0007669"/>
    <property type="project" value="UniProtKB-ARBA"/>
</dbReference>
<evidence type="ECO:0000256" key="1">
    <source>
        <dbReference type="ARBA" id="ARBA00005254"/>
    </source>
</evidence>
<dbReference type="InterPro" id="IPR029045">
    <property type="entry name" value="ClpP/crotonase-like_dom_sf"/>
</dbReference>
<dbReference type="SUPFAM" id="SSF52096">
    <property type="entry name" value="ClpP/crotonase"/>
    <property type="match status" value="1"/>
</dbReference>
<gene>
    <name evidence="2" type="ORF">EP51_10030</name>
</gene>
<dbReference type="InterPro" id="IPR014748">
    <property type="entry name" value="Enoyl-CoA_hydra_C"/>
</dbReference>
<organism evidence="2 3">
    <name type="scientific">Rhodococcus opacus</name>
    <name type="common">Nocardia opaca</name>
    <dbReference type="NCBI Taxonomy" id="37919"/>
    <lineage>
        <taxon>Bacteria</taxon>
        <taxon>Bacillati</taxon>
        <taxon>Actinomycetota</taxon>
        <taxon>Actinomycetes</taxon>
        <taxon>Mycobacteriales</taxon>
        <taxon>Nocardiaceae</taxon>
        <taxon>Rhodococcus</taxon>
    </lineage>
</organism>
<dbReference type="Gene3D" id="3.90.226.10">
    <property type="entry name" value="2-enoyl-CoA Hydratase, Chain A, domain 1"/>
    <property type="match status" value="1"/>
</dbReference>
<sequence length="263" mass="26778">MTAPAVDGLRVVNEAGILRITIDRPDRMNALDLAHMTALGDVLTAAATDSTVRVVVIAGAGKAFSTGADLAAAAAAGGREAPAEVVMDSANRVVRAIVELPVPVIAQVNGAAAGVGASIALTADLTYASETAYLLLAFVNIGLMPDGGSSALIAASIGRARATRMALLGERLPAAEAEREGLIAGVLPPDELGTHVDAVAARLARGPRRAIELTKRALTAATLTALDAALDREKAGQAELLHAPDFVEGVTAMLAKRAPNFRN</sequence>
<dbReference type="PANTHER" id="PTHR43459:SF1">
    <property type="entry name" value="EG:BACN32G11.4 PROTEIN"/>
    <property type="match status" value="1"/>
</dbReference>
<dbReference type="PANTHER" id="PTHR43459">
    <property type="entry name" value="ENOYL-COA HYDRATASE"/>
    <property type="match status" value="1"/>
</dbReference>
<protein>
    <submittedName>
        <fullName evidence="2">Enoyl-CoA hydratase</fullName>
    </submittedName>
</protein>
<evidence type="ECO:0000313" key="3">
    <source>
        <dbReference type="Proteomes" id="UP000028488"/>
    </source>
</evidence>
<dbReference type="Proteomes" id="UP000028488">
    <property type="component" value="Chromosome"/>
</dbReference>
<dbReference type="CDD" id="cd06558">
    <property type="entry name" value="crotonase-like"/>
    <property type="match status" value="1"/>
</dbReference>
<evidence type="ECO:0000313" key="2">
    <source>
        <dbReference type="EMBL" id="AII04928.1"/>
    </source>
</evidence>